<keyword evidence="2" id="KW-1185">Reference proteome</keyword>
<comment type="caution">
    <text evidence="1">The sequence shown here is derived from an EMBL/GenBank/DDBJ whole genome shotgun (WGS) entry which is preliminary data.</text>
</comment>
<evidence type="ECO:0000313" key="2">
    <source>
        <dbReference type="Proteomes" id="UP000600865"/>
    </source>
</evidence>
<sequence>MIGRMRARVGLYSPETIADDLGGTITSWTFRHAIWAAIKPKAISETRENGRLSVTQTYLVVIRYTSRFPERARLVWNGRILRVVAASDPDTRGERLHLICEEESQ</sequence>
<dbReference type="InterPro" id="IPR038666">
    <property type="entry name" value="SSP1_head-tail_sf"/>
</dbReference>
<gene>
    <name evidence="1" type="ORF">GCM10011309_01040</name>
</gene>
<dbReference type="EMBL" id="BMYV01000001">
    <property type="protein sequence ID" value="GGX56107.1"/>
    <property type="molecule type" value="Genomic_DNA"/>
</dbReference>
<organism evidence="1 2">
    <name type="scientific">Litorimonas cladophorae</name>
    <dbReference type="NCBI Taxonomy" id="1220491"/>
    <lineage>
        <taxon>Bacteria</taxon>
        <taxon>Pseudomonadati</taxon>
        <taxon>Pseudomonadota</taxon>
        <taxon>Alphaproteobacteria</taxon>
        <taxon>Maricaulales</taxon>
        <taxon>Robiginitomaculaceae</taxon>
    </lineage>
</organism>
<name>A0A918NBE9_9PROT</name>
<proteinExistence type="predicted"/>
<evidence type="ECO:0008006" key="3">
    <source>
        <dbReference type="Google" id="ProtNLM"/>
    </source>
</evidence>
<protein>
    <recommendedName>
        <fullName evidence="3">Head-tail adaptor protein</fullName>
    </recommendedName>
</protein>
<dbReference type="AlphaFoldDB" id="A0A918NBE9"/>
<dbReference type="NCBIfam" id="TIGR01563">
    <property type="entry name" value="gp16_SPP1"/>
    <property type="match status" value="1"/>
</dbReference>
<accession>A0A918NBE9</accession>
<dbReference type="Pfam" id="PF05521">
    <property type="entry name" value="Phage_HCP"/>
    <property type="match status" value="1"/>
</dbReference>
<dbReference type="InterPro" id="IPR008767">
    <property type="entry name" value="Phage_SPP1_head-tail_adaptor"/>
</dbReference>
<dbReference type="Proteomes" id="UP000600865">
    <property type="component" value="Unassembled WGS sequence"/>
</dbReference>
<evidence type="ECO:0000313" key="1">
    <source>
        <dbReference type="EMBL" id="GGX56107.1"/>
    </source>
</evidence>
<dbReference type="Gene3D" id="2.40.10.270">
    <property type="entry name" value="Bacteriophage SPP1 head-tail adaptor protein"/>
    <property type="match status" value="1"/>
</dbReference>
<dbReference type="RefSeq" id="WP_189579843.1">
    <property type="nucleotide sequence ID" value="NZ_BMYV01000001.1"/>
</dbReference>
<reference evidence="1 2" key="1">
    <citation type="journal article" date="2014" name="Int. J. Syst. Evol. Microbiol.">
        <title>Complete genome sequence of Corynebacterium casei LMG S-19264T (=DSM 44701T), isolated from a smear-ripened cheese.</title>
        <authorList>
            <consortium name="US DOE Joint Genome Institute (JGI-PGF)"/>
            <person name="Walter F."/>
            <person name="Albersmeier A."/>
            <person name="Kalinowski J."/>
            <person name="Ruckert C."/>
        </authorList>
    </citation>
    <scope>NUCLEOTIDE SEQUENCE [LARGE SCALE GENOMIC DNA]</scope>
    <source>
        <strain evidence="1 2">KCTC 23968</strain>
    </source>
</reference>